<dbReference type="EMBL" id="VWAQ01000010">
    <property type="protein sequence ID" value="KAA5207095.1"/>
    <property type="molecule type" value="Genomic_DNA"/>
</dbReference>
<evidence type="ECO:0000313" key="4">
    <source>
        <dbReference type="EMBL" id="TWV67474.1"/>
    </source>
</evidence>
<dbReference type="EMBL" id="VOHV01000010">
    <property type="protein sequence ID" value="TWV38629.1"/>
    <property type="molecule type" value="Genomic_DNA"/>
</dbReference>
<accession>A0A5C6L056</accession>
<evidence type="ECO:0000313" key="3">
    <source>
        <dbReference type="EMBL" id="TWV45854.1"/>
    </source>
</evidence>
<sequence>MNTLMTQIHELQHVAHELLYLGADGSPIYTDSFRQLNTEVLQKSDALFALKGENPEEEARLCLALLMGYNATIYDYGDKESKKQVILDRSLLVLESLPSSLLKCQLLTYCYGEVFEEELAKEAHAIIDGWKDRELLEEEREIVENLRILEEPPYLFSNKSC</sequence>
<evidence type="ECO:0000313" key="2">
    <source>
        <dbReference type="EMBL" id="TWV38629.1"/>
    </source>
</evidence>
<dbReference type="EMBL" id="VOHT01000010">
    <property type="protein sequence ID" value="TWV45854.1"/>
    <property type="molecule type" value="Genomic_DNA"/>
</dbReference>
<reference evidence="3 7" key="2">
    <citation type="submission" date="2019-07" db="EMBL/GenBank/DDBJ databases">
        <title>Genome Sequencing of Bacteroides fragilis.</title>
        <authorList>
            <person name="Pinto K.M."/>
            <person name="Ruoff K.L."/>
            <person name="Price C.E."/>
            <person name="Valls R.A."/>
            <person name="O'Toole G.A."/>
        </authorList>
    </citation>
    <scope>NUCLEOTIDE SEQUENCE [LARGE SCALE GENOMIC DNA]</scope>
    <source>
        <strain evidence="3 7">AD135F_3B</strain>
    </source>
</reference>
<reference evidence="1 8" key="1">
    <citation type="journal article" date="2019" name="Nat. Med.">
        <title>A library of human gut bacterial isolates paired with longitudinal multiomics data enables mechanistic microbiome research.</title>
        <authorList>
            <person name="Poyet M."/>
            <person name="Groussin M."/>
            <person name="Gibbons S.M."/>
            <person name="Avila-Pacheco J."/>
            <person name="Jiang X."/>
            <person name="Kearney S.M."/>
            <person name="Perrotta A.R."/>
            <person name="Berdy B."/>
            <person name="Zhao S."/>
            <person name="Lieberman T.D."/>
            <person name="Swanson P.K."/>
            <person name="Smith M."/>
            <person name="Roesemann S."/>
            <person name="Alexander J.E."/>
            <person name="Rich S.A."/>
            <person name="Livny J."/>
            <person name="Vlamakis H."/>
            <person name="Clish C."/>
            <person name="Bullock K."/>
            <person name="Deik A."/>
            <person name="Scott J."/>
            <person name="Pierce K.A."/>
            <person name="Xavier R.J."/>
            <person name="Alm E.J."/>
        </authorList>
    </citation>
    <scope>NUCLEOTIDE SEQUENCE [LARGE SCALE GENOMIC DNA]</scope>
    <source>
        <strain evidence="1 8">BIOML-A1</strain>
    </source>
</reference>
<dbReference type="InterPro" id="IPR038533">
    <property type="entry name" value="UpxZ_sf"/>
</dbReference>
<reference evidence="4 6" key="4">
    <citation type="submission" date="2019-08" db="EMBL/GenBank/DDBJ databases">
        <title>Genome sequencing of Bacteroides fragilis Sample_iSURF_9.</title>
        <authorList>
            <person name="Chandler J.E."/>
            <person name="Ruoff K.L."/>
            <person name="Price C.E."/>
            <person name="Valls R.A."/>
            <person name="O'Toole G.A."/>
        </authorList>
    </citation>
    <scope>NUCLEOTIDE SEQUENCE [LARGE SCALE GENOMIC DNA]</scope>
    <source>
        <strain evidence="4 6">CFPLTA004_1B</strain>
    </source>
</reference>
<protein>
    <submittedName>
        <fullName evidence="4">Transcriptional regulator</fullName>
    </submittedName>
</protein>
<dbReference type="InterPro" id="IPR010570">
    <property type="entry name" value="UpxZ_fam"/>
</dbReference>
<gene>
    <name evidence="1" type="ORF">F2Z25_12800</name>
    <name evidence="3" type="ORF">FSA03_20275</name>
    <name evidence="2" type="ORF">FSA06_19865</name>
    <name evidence="4" type="ORF">FSA08_22845</name>
</gene>
<dbReference type="Gene3D" id="1.25.40.810">
    <property type="entry name" value="UpxZ"/>
    <property type="match status" value="1"/>
</dbReference>
<evidence type="ECO:0000313" key="7">
    <source>
        <dbReference type="Proteomes" id="UP000319026"/>
    </source>
</evidence>
<proteinExistence type="predicted"/>
<dbReference type="Proteomes" id="UP000315444">
    <property type="component" value="Unassembled WGS sequence"/>
</dbReference>
<evidence type="ECO:0000313" key="1">
    <source>
        <dbReference type="EMBL" id="KAA5207095.1"/>
    </source>
</evidence>
<dbReference type="Proteomes" id="UP000319026">
    <property type="component" value="Unassembled WGS sequence"/>
</dbReference>
<dbReference type="AlphaFoldDB" id="A0A5C6L056"/>
<evidence type="ECO:0000313" key="8">
    <source>
        <dbReference type="Proteomes" id="UP000429838"/>
    </source>
</evidence>
<name>A0A5C6L056_BACFG</name>
<dbReference type="EMBL" id="VOHY01000026">
    <property type="protein sequence ID" value="TWV67474.1"/>
    <property type="molecule type" value="Genomic_DNA"/>
</dbReference>
<evidence type="ECO:0000313" key="5">
    <source>
        <dbReference type="Proteomes" id="UP000315444"/>
    </source>
</evidence>
<dbReference type="Pfam" id="PF06603">
    <property type="entry name" value="UpxZ"/>
    <property type="match status" value="1"/>
</dbReference>
<comment type="caution">
    <text evidence="4">The sequence shown here is derived from an EMBL/GenBank/DDBJ whole genome shotgun (WGS) entry which is preliminary data.</text>
</comment>
<dbReference type="Proteomes" id="UP000429838">
    <property type="component" value="Unassembled WGS sequence"/>
</dbReference>
<organism evidence="4 6">
    <name type="scientific">Bacteroides fragilis</name>
    <dbReference type="NCBI Taxonomy" id="817"/>
    <lineage>
        <taxon>Bacteria</taxon>
        <taxon>Pseudomonadati</taxon>
        <taxon>Bacteroidota</taxon>
        <taxon>Bacteroidia</taxon>
        <taxon>Bacteroidales</taxon>
        <taxon>Bacteroidaceae</taxon>
        <taxon>Bacteroides</taxon>
    </lineage>
</organism>
<reference evidence="2 5" key="3">
    <citation type="submission" date="2019-07" db="EMBL/GenBank/DDBJ databases">
        <title>Genome sequencing of Bacteroides fragilis.</title>
        <authorList>
            <person name="Galasyn E.V."/>
            <person name="Ruoff K.L."/>
            <person name="Price C.E."/>
            <person name="Valls R.A."/>
            <person name="O'Toole G.A."/>
        </authorList>
    </citation>
    <scope>NUCLEOTIDE SEQUENCE [LARGE SCALE GENOMIC DNA]</scope>
    <source>
        <strain evidence="2 5">AD135F_1B</strain>
    </source>
</reference>
<evidence type="ECO:0000313" key="6">
    <source>
        <dbReference type="Proteomes" id="UP000318041"/>
    </source>
</evidence>
<dbReference type="Proteomes" id="UP000318041">
    <property type="component" value="Unassembled WGS sequence"/>
</dbReference>